<dbReference type="Proteomes" id="UP001611251">
    <property type="component" value="Unassembled WGS sequence"/>
</dbReference>
<proteinExistence type="predicted"/>
<accession>A0ABW7PY92</accession>
<name>A0ABW7PY92_9GAMM</name>
<evidence type="ECO:0000313" key="2">
    <source>
        <dbReference type="EMBL" id="MFH8134964.1"/>
    </source>
</evidence>
<gene>
    <name evidence="2" type="ORF">ABU178_12385</name>
</gene>
<dbReference type="RefSeq" id="WP_397215213.1">
    <property type="nucleotide sequence ID" value="NZ_JBGFSN010000004.1"/>
</dbReference>
<feature type="compositionally biased region" description="Basic and acidic residues" evidence="1">
    <location>
        <begin position="54"/>
        <end position="64"/>
    </location>
</feature>
<keyword evidence="3" id="KW-1185">Reference proteome</keyword>
<evidence type="ECO:0000256" key="1">
    <source>
        <dbReference type="SAM" id="MobiDB-lite"/>
    </source>
</evidence>
<organism evidence="2 3">
    <name type="scientific">Pantoea osteomyelitidis</name>
    <dbReference type="NCBI Taxonomy" id="3230026"/>
    <lineage>
        <taxon>Bacteria</taxon>
        <taxon>Pseudomonadati</taxon>
        <taxon>Pseudomonadota</taxon>
        <taxon>Gammaproteobacteria</taxon>
        <taxon>Enterobacterales</taxon>
        <taxon>Erwiniaceae</taxon>
        <taxon>Pantoea</taxon>
    </lineage>
</organism>
<dbReference type="EMBL" id="JBGFSN010000004">
    <property type="protein sequence ID" value="MFH8134964.1"/>
    <property type="molecule type" value="Genomic_DNA"/>
</dbReference>
<sequence length="71" mass="7482">MKALAASAVKLSDYLFVSVNPGRKGAEEMCLASHLLTCISPLLHITSQVSGEKTMMDGEKEETGAKQASGL</sequence>
<evidence type="ECO:0000313" key="3">
    <source>
        <dbReference type="Proteomes" id="UP001611251"/>
    </source>
</evidence>
<reference evidence="2 3" key="1">
    <citation type="submission" date="2024-08" db="EMBL/GenBank/DDBJ databases">
        <title>Pantoea ronii - a newly identified human opportunistic pathogen.</title>
        <authorList>
            <person name="Keidar-Friedman D."/>
            <person name="Sorek N."/>
            <person name="Leshin-Carmel D."/>
            <person name="Tsur A."/>
            <person name="Amsalem M."/>
            <person name="Tolkach D."/>
            <person name="Brosh-Nissimov T."/>
        </authorList>
    </citation>
    <scope>NUCLEOTIDE SEQUENCE [LARGE SCALE GENOMIC DNA]</scope>
    <source>
        <strain evidence="2 3">AA23256</strain>
    </source>
</reference>
<comment type="caution">
    <text evidence="2">The sequence shown here is derived from an EMBL/GenBank/DDBJ whole genome shotgun (WGS) entry which is preliminary data.</text>
</comment>
<feature type="region of interest" description="Disordered" evidence="1">
    <location>
        <begin position="50"/>
        <end position="71"/>
    </location>
</feature>
<protein>
    <submittedName>
        <fullName evidence="2">Uncharacterized protein</fullName>
    </submittedName>
</protein>